<feature type="signal peptide" evidence="2">
    <location>
        <begin position="1"/>
        <end position="22"/>
    </location>
</feature>
<dbReference type="RefSeq" id="WP_073450611.1">
    <property type="nucleotide sequence ID" value="NZ_FQYS01000013.1"/>
</dbReference>
<evidence type="ECO:0000256" key="1">
    <source>
        <dbReference type="SAM" id="MobiDB-lite"/>
    </source>
</evidence>
<organism evidence="3 4">
    <name type="scientific">Pseudomonas luteola</name>
    <dbReference type="NCBI Taxonomy" id="47886"/>
    <lineage>
        <taxon>Bacteria</taxon>
        <taxon>Pseudomonadati</taxon>
        <taxon>Pseudomonadota</taxon>
        <taxon>Gammaproteobacteria</taxon>
        <taxon>Pseudomonadales</taxon>
        <taxon>Pseudomonadaceae</taxon>
        <taxon>Pseudomonas</taxon>
    </lineage>
</organism>
<dbReference type="InterPro" id="IPR036249">
    <property type="entry name" value="Thioredoxin-like_sf"/>
</dbReference>
<feature type="chain" id="PRO_5015889492" evidence="2">
    <location>
        <begin position="23"/>
        <end position="333"/>
    </location>
</feature>
<proteinExistence type="predicted"/>
<dbReference type="EMBL" id="UAUF01000002">
    <property type="protein sequence ID" value="SPZ00148.1"/>
    <property type="molecule type" value="Genomic_DNA"/>
</dbReference>
<dbReference type="SUPFAM" id="SSF52833">
    <property type="entry name" value="Thioredoxin-like"/>
    <property type="match status" value="1"/>
</dbReference>
<accession>A0A2X2BZ70</accession>
<name>A0A2X2BZ70_PSELU</name>
<dbReference type="InterPro" id="IPR039555">
    <property type="entry name" value="TraF/TrbB"/>
</dbReference>
<dbReference type="NCBIfam" id="TIGR02740">
    <property type="entry name" value="TraF-like"/>
    <property type="match status" value="1"/>
</dbReference>
<feature type="compositionally biased region" description="Low complexity" evidence="1">
    <location>
        <begin position="65"/>
        <end position="75"/>
    </location>
</feature>
<keyword evidence="2" id="KW-0732">Signal</keyword>
<dbReference type="Proteomes" id="UP000250443">
    <property type="component" value="Unassembled WGS sequence"/>
</dbReference>
<dbReference type="InterPro" id="IPR014111">
    <property type="entry name" value="T4SS_TraF-like"/>
</dbReference>
<dbReference type="AlphaFoldDB" id="A0A2X2BZ70"/>
<evidence type="ECO:0000313" key="4">
    <source>
        <dbReference type="Proteomes" id="UP000250443"/>
    </source>
</evidence>
<sequence length="333" mass="36385">MKRHAFVPVLLLASVVASNAPADTTDPHSFWSQKQRGWFFYEDPPEPPEEAPAPPPPEPQSQTVQTITEAPAQATPAPPQAFSAEWFRKNLPKYKDAAWDNPTVENVRAFMMLQRYAMDRSSQFADVTQLAVQGDPFLDETARRPNATYAAQALDKQAGEAKAQVLGELAKSVGVFYFYASDCDLCQAQVPVVRMLESRFTVTPISVDGKDLPGSPFPTFKPDKGHAKLLGVQRLPAIYLAHPNGQFAPIAQGALALGEIEQRITLAAASKGWIDQRALNRTRPLRNLDDNLSELLPAGLVEGDENGFIPPAELLRHIDQSLGSAHAGEGELP</sequence>
<feature type="compositionally biased region" description="Pro residues" evidence="1">
    <location>
        <begin position="50"/>
        <end position="59"/>
    </location>
</feature>
<dbReference type="Pfam" id="PF13728">
    <property type="entry name" value="TraF"/>
    <property type="match status" value="1"/>
</dbReference>
<reference evidence="3 4" key="1">
    <citation type="submission" date="2018-06" db="EMBL/GenBank/DDBJ databases">
        <authorList>
            <consortium name="Pathogen Informatics"/>
            <person name="Doyle S."/>
        </authorList>
    </citation>
    <scope>NUCLEOTIDE SEQUENCE [LARGE SCALE GENOMIC DNA]</scope>
    <source>
        <strain evidence="3 4">NCTC11842</strain>
    </source>
</reference>
<protein>
    <submittedName>
        <fullName evidence="3">Sex pilus assembly protein TrhF</fullName>
    </submittedName>
</protein>
<gene>
    <name evidence="3" type="primary">trhF</name>
    <name evidence="3" type="ORF">NCTC11842_00293</name>
</gene>
<evidence type="ECO:0000256" key="2">
    <source>
        <dbReference type="SAM" id="SignalP"/>
    </source>
</evidence>
<feature type="region of interest" description="Disordered" evidence="1">
    <location>
        <begin position="41"/>
        <end position="78"/>
    </location>
</feature>
<evidence type="ECO:0000313" key="3">
    <source>
        <dbReference type="EMBL" id="SPZ00148.1"/>
    </source>
</evidence>